<dbReference type="RefSeq" id="WP_146305022.1">
    <property type="nucleotide sequence ID" value="NZ_VOHS01000008.1"/>
</dbReference>
<accession>A0A5C6LU04</accession>
<protein>
    <submittedName>
        <fullName evidence="8">Biopolymer transporter ExbD</fullName>
    </submittedName>
</protein>
<dbReference type="GO" id="GO:0015031">
    <property type="term" value="P:protein transport"/>
    <property type="evidence" value="ECO:0007669"/>
    <property type="project" value="UniProtKB-KW"/>
</dbReference>
<reference evidence="8 9" key="1">
    <citation type="submission" date="2019-08" db="EMBL/GenBank/DDBJ databases">
        <title>Whole genome sequencing of chitin degrading bacteria Chitinophaga pinensis YS16.</title>
        <authorList>
            <person name="Singh R.P."/>
            <person name="Manchanda G."/>
            <person name="Maurya I.K."/>
            <person name="Joshi N.K."/>
            <person name="Srivastava A.K."/>
        </authorList>
    </citation>
    <scope>NUCLEOTIDE SEQUENCE [LARGE SCALE GENOMIC DNA]</scope>
    <source>
        <strain evidence="8 9">YS-16</strain>
    </source>
</reference>
<keyword evidence="4 7" id="KW-0812">Transmembrane</keyword>
<proteinExistence type="inferred from homology"/>
<dbReference type="GO" id="GO:0022857">
    <property type="term" value="F:transmembrane transporter activity"/>
    <property type="evidence" value="ECO:0007669"/>
    <property type="project" value="InterPro"/>
</dbReference>
<keyword evidence="6" id="KW-0472">Membrane</keyword>
<evidence type="ECO:0000256" key="6">
    <source>
        <dbReference type="ARBA" id="ARBA00023136"/>
    </source>
</evidence>
<dbReference type="OrthoDB" id="9793581at2"/>
<dbReference type="InterPro" id="IPR003400">
    <property type="entry name" value="ExbD"/>
</dbReference>
<gene>
    <name evidence="8" type="ORF">FEF09_10240</name>
</gene>
<dbReference type="AlphaFoldDB" id="A0A5C6LU04"/>
<keyword evidence="7" id="KW-0813">Transport</keyword>
<dbReference type="PANTHER" id="PTHR30558:SF3">
    <property type="entry name" value="BIOPOLYMER TRANSPORT PROTEIN EXBD-RELATED"/>
    <property type="match status" value="1"/>
</dbReference>
<evidence type="ECO:0000256" key="5">
    <source>
        <dbReference type="ARBA" id="ARBA00022989"/>
    </source>
</evidence>
<organism evidence="8 9">
    <name type="scientific">Chitinophaga pinensis</name>
    <dbReference type="NCBI Taxonomy" id="79329"/>
    <lineage>
        <taxon>Bacteria</taxon>
        <taxon>Pseudomonadati</taxon>
        <taxon>Bacteroidota</taxon>
        <taxon>Chitinophagia</taxon>
        <taxon>Chitinophagales</taxon>
        <taxon>Chitinophagaceae</taxon>
        <taxon>Chitinophaga</taxon>
    </lineage>
</organism>
<dbReference type="EMBL" id="VOHS01000008">
    <property type="protein sequence ID" value="TWW00422.1"/>
    <property type="molecule type" value="Genomic_DNA"/>
</dbReference>
<comment type="subcellular location">
    <subcellularLocation>
        <location evidence="1">Cell membrane</location>
        <topology evidence="1">Single-pass membrane protein</topology>
    </subcellularLocation>
    <subcellularLocation>
        <location evidence="7">Cell membrane</location>
        <topology evidence="7">Single-pass type II membrane protein</topology>
    </subcellularLocation>
</comment>
<evidence type="ECO:0000313" key="9">
    <source>
        <dbReference type="Proteomes" id="UP000318815"/>
    </source>
</evidence>
<keyword evidence="7" id="KW-0653">Protein transport</keyword>
<keyword evidence="5" id="KW-1133">Transmembrane helix</keyword>
<name>A0A5C6LU04_9BACT</name>
<evidence type="ECO:0000256" key="7">
    <source>
        <dbReference type="RuleBase" id="RU003879"/>
    </source>
</evidence>
<comment type="similarity">
    <text evidence="2 7">Belongs to the ExbD/TolR family.</text>
</comment>
<sequence>MPKIKMARKSTAVDMTAMCDVVFLLLNFFIMTTSFKPDEPVAIVTPSSINTKLIPDSDVILVSIDKAGRVFFDMDGQPKRKQLIEDINTQFKLGLSEKEMNAYILGASVGTDLHHLKEYLGLKSSDRRKYAGETGIPVDTANNELAVWIEYAQSAQGTGIKALKYCIKADNATPYPKVKSVMETFKEKNIQHLNLVTSLEAAPAGTAAAEEE</sequence>
<keyword evidence="3" id="KW-1003">Cell membrane</keyword>
<evidence type="ECO:0000256" key="4">
    <source>
        <dbReference type="ARBA" id="ARBA00022692"/>
    </source>
</evidence>
<dbReference type="GO" id="GO:0005886">
    <property type="term" value="C:plasma membrane"/>
    <property type="evidence" value="ECO:0007669"/>
    <property type="project" value="UniProtKB-SubCell"/>
</dbReference>
<evidence type="ECO:0000256" key="3">
    <source>
        <dbReference type="ARBA" id="ARBA00022475"/>
    </source>
</evidence>
<comment type="caution">
    <text evidence="8">The sequence shown here is derived from an EMBL/GenBank/DDBJ whole genome shotgun (WGS) entry which is preliminary data.</text>
</comment>
<dbReference type="PANTHER" id="PTHR30558">
    <property type="entry name" value="EXBD MEMBRANE COMPONENT OF PMF-DRIVEN MACROMOLECULE IMPORT SYSTEM"/>
    <property type="match status" value="1"/>
</dbReference>
<dbReference type="Proteomes" id="UP000318815">
    <property type="component" value="Unassembled WGS sequence"/>
</dbReference>
<evidence type="ECO:0000256" key="2">
    <source>
        <dbReference type="ARBA" id="ARBA00005811"/>
    </source>
</evidence>
<keyword evidence="9" id="KW-1185">Reference proteome</keyword>
<evidence type="ECO:0000256" key="1">
    <source>
        <dbReference type="ARBA" id="ARBA00004162"/>
    </source>
</evidence>
<dbReference type="Pfam" id="PF02472">
    <property type="entry name" value="ExbD"/>
    <property type="match status" value="1"/>
</dbReference>
<evidence type="ECO:0000313" key="8">
    <source>
        <dbReference type="EMBL" id="TWW00422.1"/>
    </source>
</evidence>